<evidence type="ECO:0000313" key="1">
    <source>
        <dbReference type="EMBL" id="PNR48381.1"/>
    </source>
</evidence>
<reference evidence="1 3" key="2">
    <citation type="journal article" date="2018" name="Plant J.">
        <title>The Physcomitrella patens chromosome-scale assembly reveals moss genome structure and evolution.</title>
        <authorList>
            <person name="Lang D."/>
            <person name="Ullrich K.K."/>
            <person name="Murat F."/>
            <person name="Fuchs J."/>
            <person name="Jenkins J."/>
            <person name="Haas F.B."/>
            <person name="Piednoel M."/>
            <person name="Gundlach H."/>
            <person name="Van Bel M."/>
            <person name="Meyberg R."/>
            <person name="Vives C."/>
            <person name="Morata J."/>
            <person name="Symeonidi A."/>
            <person name="Hiss M."/>
            <person name="Muchero W."/>
            <person name="Kamisugi Y."/>
            <person name="Saleh O."/>
            <person name="Blanc G."/>
            <person name="Decker E.L."/>
            <person name="van Gessel N."/>
            <person name="Grimwood J."/>
            <person name="Hayes R.D."/>
            <person name="Graham S.W."/>
            <person name="Gunter L.E."/>
            <person name="McDaniel S.F."/>
            <person name="Hoernstein S.N.W."/>
            <person name="Larsson A."/>
            <person name="Li F.W."/>
            <person name="Perroud P.F."/>
            <person name="Phillips J."/>
            <person name="Ranjan P."/>
            <person name="Rokshar D.S."/>
            <person name="Rothfels C.J."/>
            <person name="Schneider L."/>
            <person name="Shu S."/>
            <person name="Stevenson D.W."/>
            <person name="Thummler F."/>
            <person name="Tillich M."/>
            <person name="Villarreal Aguilar J.C."/>
            <person name="Widiez T."/>
            <person name="Wong G.K."/>
            <person name="Wymore A."/>
            <person name="Zhang Y."/>
            <person name="Zimmer A.D."/>
            <person name="Quatrano R.S."/>
            <person name="Mayer K.F.X."/>
            <person name="Goodstein D."/>
            <person name="Casacuberta J.M."/>
            <person name="Vandepoele K."/>
            <person name="Reski R."/>
            <person name="Cuming A.C."/>
            <person name="Tuskan G.A."/>
            <person name="Maumus F."/>
            <person name="Salse J."/>
            <person name="Schmutz J."/>
            <person name="Rensing S.A."/>
        </authorList>
    </citation>
    <scope>NUCLEOTIDE SEQUENCE [LARGE SCALE GENOMIC DNA]</scope>
    <source>
        <strain evidence="2 3">cv. Gransden 2004</strain>
    </source>
</reference>
<reference evidence="1 3" key="1">
    <citation type="journal article" date="2008" name="Science">
        <title>The Physcomitrella genome reveals evolutionary insights into the conquest of land by plants.</title>
        <authorList>
            <person name="Rensing S."/>
            <person name="Lang D."/>
            <person name="Zimmer A."/>
            <person name="Terry A."/>
            <person name="Salamov A."/>
            <person name="Shapiro H."/>
            <person name="Nishiyama T."/>
            <person name="Perroud P.-F."/>
            <person name="Lindquist E."/>
            <person name="Kamisugi Y."/>
            <person name="Tanahashi T."/>
            <person name="Sakakibara K."/>
            <person name="Fujita T."/>
            <person name="Oishi K."/>
            <person name="Shin-I T."/>
            <person name="Kuroki Y."/>
            <person name="Toyoda A."/>
            <person name="Suzuki Y."/>
            <person name="Hashimoto A."/>
            <person name="Yamaguchi K."/>
            <person name="Sugano A."/>
            <person name="Kohara Y."/>
            <person name="Fujiyama A."/>
            <person name="Anterola A."/>
            <person name="Aoki S."/>
            <person name="Ashton N."/>
            <person name="Barbazuk W.B."/>
            <person name="Barker E."/>
            <person name="Bennetzen J."/>
            <person name="Bezanilla M."/>
            <person name="Blankenship R."/>
            <person name="Cho S.H."/>
            <person name="Dutcher S."/>
            <person name="Estelle M."/>
            <person name="Fawcett J.A."/>
            <person name="Gundlach H."/>
            <person name="Hanada K."/>
            <person name="Heyl A."/>
            <person name="Hicks K.A."/>
            <person name="Hugh J."/>
            <person name="Lohr M."/>
            <person name="Mayer K."/>
            <person name="Melkozernov A."/>
            <person name="Murata T."/>
            <person name="Nelson D."/>
            <person name="Pils B."/>
            <person name="Prigge M."/>
            <person name="Reiss B."/>
            <person name="Renner T."/>
            <person name="Rombauts S."/>
            <person name="Rushton P."/>
            <person name="Sanderfoot A."/>
            <person name="Schween G."/>
            <person name="Shiu S.-H."/>
            <person name="Stueber K."/>
            <person name="Theodoulou F.L."/>
            <person name="Tu H."/>
            <person name="Van de Peer Y."/>
            <person name="Verrier P.J."/>
            <person name="Waters E."/>
            <person name="Wood A."/>
            <person name="Yang L."/>
            <person name="Cove D."/>
            <person name="Cuming A."/>
            <person name="Hasebe M."/>
            <person name="Lucas S."/>
            <person name="Mishler D.B."/>
            <person name="Reski R."/>
            <person name="Grigoriev I."/>
            <person name="Quatrano R.S."/>
            <person name="Boore J.L."/>
        </authorList>
    </citation>
    <scope>NUCLEOTIDE SEQUENCE [LARGE SCALE GENOMIC DNA]</scope>
    <source>
        <strain evidence="2 3">cv. Gransden 2004</strain>
    </source>
</reference>
<accession>A0A2K1K3M7</accession>
<dbReference type="EMBL" id="ABEU02000009">
    <property type="protein sequence ID" value="PNR48381.1"/>
    <property type="molecule type" value="Genomic_DNA"/>
</dbReference>
<organism evidence="1">
    <name type="scientific">Physcomitrium patens</name>
    <name type="common">Spreading-leaved earth moss</name>
    <name type="synonym">Physcomitrella patens</name>
    <dbReference type="NCBI Taxonomy" id="3218"/>
    <lineage>
        <taxon>Eukaryota</taxon>
        <taxon>Viridiplantae</taxon>
        <taxon>Streptophyta</taxon>
        <taxon>Embryophyta</taxon>
        <taxon>Bryophyta</taxon>
        <taxon>Bryophytina</taxon>
        <taxon>Bryopsida</taxon>
        <taxon>Funariidae</taxon>
        <taxon>Funariales</taxon>
        <taxon>Funariaceae</taxon>
        <taxon>Physcomitrium</taxon>
    </lineage>
</organism>
<keyword evidence="3" id="KW-1185">Reference proteome</keyword>
<gene>
    <name evidence="1" type="ORF">PHYPA_012857</name>
</gene>
<reference evidence="2" key="3">
    <citation type="submission" date="2020-12" db="UniProtKB">
        <authorList>
            <consortium name="EnsemblPlants"/>
        </authorList>
    </citation>
    <scope>IDENTIFICATION</scope>
</reference>
<dbReference type="InParanoid" id="A0A2K1K3M7"/>
<dbReference type="EnsemblPlants" id="Pp3c9_18200V3.1">
    <property type="protein sequence ID" value="PAC:32914257.CDS.1"/>
    <property type="gene ID" value="Pp3c9_18200"/>
</dbReference>
<name>A0A2K1K3M7_PHYPA</name>
<dbReference type="Gramene" id="Pp3c9_18200V3.1">
    <property type="protein sequence ID" value="PAC:32914257.CDS.1"/>
    <property type="gene ID" value="Pp3c9_18200"/>
</dbReference>
<sequence>MGSHSKLRTFGAVIGRAPDICDGVVIVGRGREGLQGGDSKSRTPGPFLPRMVSLFSFTGLPLLQ</sequence>
<evidence type="ECO:0000313" key="3">
    <source>
        <dbReference type="Proteomes" id="UP000006727"/>
    </source>
</evidence>
<dbReference type="AlphaFoldDB" id="A0A2K1K3M7"/>
<dbReference type="Proteomes" id="UP000006727">
    <property type="component" value="Chromosome 9"/>
</dbReference>
<protein>
    <submittedName>
        <fullName evidence="1 2">Uncharacterized protein</fullName>
    </submittedName>
</protein>
<proteinExistence type="predicted"/>
<evidence type="ECO:0000313" key="2">
    <source>
        <dbReference type="EnsemblPlants" id="PAC:32914257.CDS.1"/>
    </source>
</evidence>